<dbReference type="CDD" id="cd04301">
    <property type="entry name" value="NAT_SF"/>
    <property type="match status" value="1"/>
</dbReference>
<reference evidence="4 5" key="1">
    <citation type="submission" date="2021-11" db="EMBL/GenBank/DDBJ databases">
        <title>Draft genome sequence of Paenibacillus profundus YoMME, a new Gram-positive bacteria with exoelectrogenic properties.</title>
        <authorList>
            <person name="Hubenova Y."/>
            <person name="Hubenova E."/>
            <person name="Manasiev Y."/>
            <person name="Peykov S."/>
            <person name="Mitov M."/>
        </authorList>
    </citation>
    <scope>NUCLEOTIDE SEQUENCE [LARGE SCALE GENOMIC DNA]</scope>
    <source>
        <strain evidence="4 5">YoMME</strain>
    </source>
</reference>
<dbReference type="SUPFAM" id="SSF55729">
    <property type="entry name" value="Acyl-CoA N-acyltransferases (Nat)"/>
    <property type="match status" value="1"/>
</dbReference>
<dbReference type="PANTHER" id="PTHR43877">
    <property type="entry name" value="AMINOALKYLPHOSPHONATE N-ACETYLTRANSFERASE-RELATED-RELATED"/>
    <property type="match status" value="1"/>
</dbReference>
<evidence type="ECO:0000313" key="5">
    <source>
        <dbReference type="Proteomes" id="UP001199916"/>
    </source>
</evidence>
<dbReference type="InterPro" id="IPR000182">
    <property type="entry name" value="GNAT_dom"/>
</dbReference>
<accession>A0ABS8Y9T2</accession>
<dbReference type="InterPro" id="IPR016181">
    <property type="entry name" value="Acyl_CoA_acyltransferase"/>
</dbReference>
<evidence type="ECO:0000313" key="4">
    <source>
        <dbReference type="EMBL" id="MCE5168618.1"/>
    </source>
</evidence>
<dbReference type="RefSeq" id="WP_233695839.1">
    <property type="nucleotide sequence ID" value="NZ_JAJNBZ010000002.1"/>
</dbReference>
<comment type="caution">
    <text evidence="4">The sequence shown here is derived from an EMBL/GenBank/DDBJ whole genome shotgun (WGS) entry which is preliminary data.</text>
</comment>
<name>A0ABS8Y9T2_9BACL</name>
<dbReference type="Gene3D" id="3.40.630.30">
    <property type="match status" value="1"/>
</dbReference>
<keyword evidence="1 4" id="KW-0808">Transferase</keyword>
<dbReference type="GO" id="GO:0016746">
    <property type="term" value="F:acyltransferase activity"/>
    <property type="evidence" value="ECO:0007669"/>
    <property type="project" value="UniProtKB-KW"/>
</dbReference>
<dbReference type="PROSITE" id="PS51186">
    <property type="entry name" value="GNAT"/>
    <property type="match status" value="1"/>
</dbReference>
<dbReference type="Proteomes" id="UP001199916">
    <property type="component" value="Unassembled WGS sequence"/>
</dbReference>
<evidence type="ECO:0000259" key="3">
    <source>
        <dbReference type="PROSITE" id="PS51186"/>
    </source>
</evidence>
<proteinExistence type="predicted"/>
<organism evidence="4 5">
    <name type="scientific">Paenibacillus profundus</name>
    <dbReference type="NCBI Taxonomy" id="1173085"/>
    <lineage>
        <taxon>Bacteria</taxon>
        <taxon>Bacillati</taxon>
        <taxon>Bacillota</taxon>
        <taxon>Bacilli</taxon>
        <taxon>Bacillales</taxon>
        <taxon>Paenibacillaceae</taxon>
        <taxon>Paenibacillus</taxon>
    </lineage>
</organism>
<dbReference type="EC" id="2.3.1.-" evidence="4"/>
<dbReference type="EMBL" id="JAJNBZ010000002">
    <property type="protein sequence ID" value="MCE5168618.1"/>
    <property type="molecule type" value="Genomic_DNA"/>
</dbReference>
<feature type="domain" description="N-acetyltransferase" evidence="3">
    <location>
        <begin position="15"/>
        <end position="180"/>
    </location>
</feature>
<dbReference type="Pfam" id="PF00583">
    <property type="entry name" value="Acetyltransf_1"/>
    <property type="match status" value="1"/>
</dbReference>
<evidence type="ECO:0000256" key="2">
    <source>
        <dbReference type="ARBA" id="ARBA00023315"/>
    </source>
</evidence>
<keyword evidence="2 4" id="KW-0012">Acyltransferase</keyword>
<keyword evidence="5" id="KW-1185">Reference proteome</keyword>
<dbReference type="InterPro" id="IPR050832">
    <property type="entry name" value="Bact_Acetyltransf"/>
</dbReference>
<protein>
    <submittedName>
        <fullName evidence="4">GNAT family N-acetyltransferase</fullName>
        <ecNumber evidence="4">2.3.1.-</ecNumber>
    </submittedName>
</protein>
<evidence type="ECO:0000256" key="1">
    <source>
        <dbReference type="ARBA" id="ARBA00022679"/>
    </source>
</evidence>
<sequence>MSEFTIKEDMIADDIAAAQATPEDTSAVMSLLVQTAEWLRSKGSSQWSGLLEGEDTHNMTGAIANGDVFVFKQGDQIAGVIMMLQQPSEWDCSLWGEEGHESSIYLHRLAIHRAYSGRRLGAAMMRWVDQGISFAGKDRLRLDCIASNDALNAFYQSIGYEYKGSHSSGFNIYEKTTSPM</sequence>
<gene>
    <name evidence="4" type="ORF">LQV63_04735</name>
</gene>